<reference evidence="8 9" key="1">
    <citation type="journal article" date="2018" name="Mol. Plant">
        <title>The genome of Artemisia annua provides insight into the evolution of Asteraceae family and artemisinin biosynthesis.</title>
        <authorList>
            <person name="Shen Q."/>
            <person name="Zhang L."/>
            <person name="Liao Z."/>
            <person name="Wang S."/>
            <person name="Yan T."/>
            <person name="Shi P."/>
            <person name="Liu M."/>
            <person name="Fu X."/>
            <person name="Pan Q."/>
            <person name="Wang Y."/>
            <person name="Lv Z."/>
            <person name="Lu X."/>
            <person name="Zhang F."/>
            <person name="Jiang W."/>
            <person name="Ma Y."/>
            <person name="Chen M."/>
            <person name="Hao X."/>
            <person name="Li L."/>
            <person name="Tang Y."/>
            <person name="Lv G."/>
            <person name="Zhou Y."/>
            <person name="Sun X."/>
            <person name="Brodelius P.E."/>
            <person name="Rose J.K.C."/>
            <person name="Tang K."/>
        </authorList>
    </citation>
    <scope>NUCLEOTIDE SEQUENCE [LARGE SCALE GENOMIC DNA]</scope>
    <source>
        <strain evidence="9">cv. Huhao1</strain>
        <tissue evidence="8">Leaf</tissue>
    </source>
</reference>
<evidence type="ECO:0000259" key="7">
    <source>
        <dbReference type="Pfam" id="PF08646"/>
    </source>
</evidence>
<keyword evidence="9" id="KW-1185">Reference proteome</keyword>
<sequence>MFPLTQNLERRTRSDYGSRRSVGPELRTRSNYGSRRSVGSSFFAHRSSFNPNDDDDVSHDEGTSCVSTPSTVTYVNSLPFGYPQVFQDLPPEDRNPDNFSASLNQIMNMQHQSRDESRDVIGTIISMGDLIPFGRNKRRRIVMIEDPEGDRLECCFFDSMADMFVSYASNRENAGHVVLIVQLAKVKYWKDNVYVSPAMNGTKIFINADLPEVRSFKTSYQKRDGFDESALKIEILSPTKTIVTPETFFKGAARKNVGDIRDSFNEVTCVVYAKIHKIQKEFGWCYPACKQCSRIAKESEYSDLSASAGYAKKSWRCDRHGMLKSVTHRYKVIVRVIDHTGSASLILFDNMIQRLLDIPCVKLKEQYDGVDDDDFPTELDILIGKKMLFRFLYSEFNINNNNHVYQVKMISDEKAMIKKFKEGFVYEEDSDKDSDEEYDENATCVNNVDTTVGSKKLSVDIPMANEDDVRNDNANSHSSTTSSYGFQKDPEAVRVMQDIGEKKIIVTMKKKNLKKLMMMIMTMENREEVSAMLSTLMILMMVILKLKEQKFEWFNT</sequence>
<evidence type="ECO:0000256" key="3">
    <source>
        <dbReference type="ARBA" id="ARBA00022771"/>
    </source>
</evidence>
<comment type="similarity">
    <text evidence="1">Belongs to the replication factor A protein 1 family.</text>
</comment>
<evidence type="ECO:0000256" key="4">
    <source>
        <dbReference type="ARBA" id="ARBA00022833"/>
    </source>
</evidence>
<dbReference type="AlphaFoldDB" id="A0A2U1LJ34"/>
<dbReference type="Pfam" id="PF08646">
    <property type="entry name" value="Rep_fac-A_C"/>
    <property type="match status" value="1"/>
</dbReference>
<evidence type="ECO:0000256" key="5">
    <source>
        <dbReference type="ARBA" id="ARBA00023125"/>
    </source>
</evidence>
<evidence type="ECO:0000313" key="8">
    <source>
        <dbReference type="EMBL" id="PWA49004.1"/>
    </source>
</evidence>
<dbReference type="SUPFAM" id="SSF50249">
    <property type="entry name" value="Nucleic acid-binding proteins"/>
    <property type="match status" value="2"/>
</dbReference>
<protein>
    <submittedName>
        <fullName evidence="8">Replication protein A 70 kDa DNA-binding subunit</fullName>
    </submittedName>
</protein>
<dbReference type="GO" id="GO:0008270">
    <property type="term" value="F:zinc ion binding"/>
    <property type="evidence" value="ECO:0007669"/>
    <property type="project" value="UniProtKB-KW"/>
</dbReference>
<evidence type="ECO:0000256" key="2">
    <source>
        <dbReference type="ARBA" id="ARBA00022723"/>
    </source>
</evidence>
<dbReference type="CDD" id="cd04476">
    <property type="entry name" value="RPA1_DBD_C"/>
    <property type="match status" value="1"/>
</dbReference>
<accession>A0A2U1LJ34</accession>
<keyword evidence="2" id="KW-0479">Metal-binding</keyword>
<dbReference type="InterPro" id="IPR013955">
    <property type="entry name" value="Rep_factor-A_C"/>
</dbReference>
<feature type="region of interest" description="Disordered" evidence="6">
    <location>
        <begin position="1"/>
        <end position="37"/>
    </location>
</feature>
<name>A0A2U1LJ34_ARTAN</name>
<feature type="region of interest" description="Disordered" evidence="6">
    <location>
        <begin position="465"/>
        <end position="485"/>
    </location>
</feature>
<dbReference type="InterPro" id="IPR047192">
    <property type="entry name" value="Euk_RPA1_DBD_C"/>
</dbReference>
<evidence type="ECO:0000313" key="9">
    <source>
        <dbReference type="Proteomes" id="UP000245207"/>
    </source>
</evidence>
<feature type="domain" description="Replication factor A C-terminal" evidence="7">
    <location>
        <begin position="271"/>
        <end position="401"/>
    </location>
</feature>
<dbReference type="GO" id="GO:0003677">
    <property type="term" value="F:DNA binding"/>
    <property type="evidence" value="ECO:0007669"/>
    <property type="project" value="UniProtKB-KW"/>
</dbReference>
<dbReference type="Proteomes" id="UP000245207">
    <property type="component" value="Unassembled WGS sequence"/>
</dbReference>
<comment type="caution">
    <text evidence="8">The sequence shown here is derived from an EMBL/GenBank/DDBJ whole genome shotgun (WGS) entry which is preliminary data.</text>
</comment>
<proteinExistence type="inferred from homology"/>
<keyword evidence="5 8" id="KW-0238">DNA-binding</keyword>
<dbReference type="EMBL" id="PKPP01009119">
    <property type="protein sequence ID" value="PWA49004.1"/>
    <property type="molecule type" value="Genomic_DNA"/>
</dbReference>
<organism evidence="8 9">
    <name type="scientific">Artemisia annua</name>
    <name type="common">Sweet wormwood</name>
    <dbReference type="NCBI Taxonomy" id="35608"/>
    <lineage>
        <taxon>Eukaryota</taxon>
        <taxon>Viridiplantae</taxon>
        <taxon>Streptophyta</taxon>
        <taxon>Embryophyta</taxon>
        <taxon>Tracheophyta</taxon>
        <taxon>Spermatophyta</taxon>
        <taxon>Magnoliopsida</taxon>
        <taxon>eudicotyledons</taxon>
        <taxon>Gunneridae</taxon>
        <taxon>Pentapetalae</taxon>
        <taxon>asterids</taxon>
        <taxon>campanulids</taxon>
        <taxon>Asterales</taxon>
        <taxon>Asteraceae</taxon>
        <taxon>Asteroideae</taxon>
        <taxon>Anthemideae</taxon>
        <taxon>Artemisiinae</taxon>
        <taxon>Artemisia</taxon>
    </lineage>
</organism>
<feature type="compositionally biased region" description="Polar residues" evidence="6">
    <location>
        <begin position="472"/>
        <end position="485"/>
    </location>
</feature>
<evidence type="ECO:0000256" key="6">
    <source>
        <dbReference type="SAM" id="MobiDB-lite"/>
    </source>
</evidence>
<feature type="region of interest" description="Disordered" evidence="6">
    <location>
        <begin position="46"/>
        <end position="65"/>
    </location>
</feature>
<evidence type="ECO:0000256" key="1">
    <source>
        <dbReference type="ARBA" id="ARBA00005690"/>
    </source>
</evidence>
<feature type="compositionally biased region" description="Basic and acidic residues" evidence="6">
    <location>
        <begin position="8"/>
        <end position="18"/>
    </location>
</feature>
<dbReference type="CDD" id="cd04481">
    <property type="entry name" value="RPA1_DBD_B_like"/>
    <property type="match status" value="1"/>
</dbReference>
<dbReference type="PANTHER" id="PTHR47165:SF4">
    <property type="entry name" value="OS03G0429900 PROTEIN"/>
    <property type="match status" value="1"/>
</dbReference>
<dbReference type="InterPro" id="IPR012340">
    <property type="entry name" value="NA-bd_OB-fold"/>
</dbReference>
<keyword evidence="3" id="KW-0863">Zinc-finger</keyword>
<dbReference type="Gene3D" id="2.40.50.140">
    <property type="entry name" value="Nucleic acid-binding proteins"/>
    <property type="match status" value="2"/>
</dbReference>
<dbReference type="PANTHER" id="PTHR47165">
    <property type="entry name" value="OS03G0429900 PROTEIN"/>
    <property type="match status" value="1"/>
</dbReference>
<keyword evidence="4" id="KW-0862">Zinc</keyword>
<gene>
    <name evidence="8" type="ORF">CTI12_AA484690</name>
</gene>
<dbReference type="OrthoDB" id="1113522at2759"/>
<dbReference type="STRING" id="35608.A0A2U1LJ34"/>